<dbReference type="OrthoDB" id="36101at2157"/>
<dbReference type="KEGG" id="nfn:NFRAN_0903"/>
<evidence type="ECO:0000313" key="2">
    <source>
        <dbReference type="Proteomes" id="UP000294299"/>
    </source>
</evidence>
<gene>
    <name evidence="1" type="ORF">NFRAN_0903</name>
</gene>
<dbReference type="InterPro" id="IPR038763">
    <property type="entry name" value="DHH_sf"/>
</dbReference>
<evidence type="ECO:0000313" key="1">
    <source>
        <dbReference type="EMBL" id="VFJ13225.1"/>
    </source>
</evidence>
<proteinExistence type="predicted"/>
<dbReference type="AlphaFoldDB" id="A0A484IB23"/>
<sequence>MGDKNLEHILSSTSSLLFDQIEQKKVIFIISNSTVDGIISSSIIFDSIYRMGGNAVIRCEDSGNYEESKYRIGNLIKEGYDSFILLDFDSNFYDEIVDLITHNNYFLFINADKDSSKSKNSIETDKVRYLNTYKIKDILNLDNAPTISSVVYYLIKDIDRKITQMSYLPLIAEISKFSNAIYDRPNEPYNEILQTAMSLNLIEKKKDLVFVGKPTSSIISVLEDNTSYFIKGLTWNRQASIKVLQRSGVLSAENKRAKSLDELEEREINEIVNSIEEFVEKENSNDDDTTLVSKNLREKLLSYNYVLTSEESNSILKGSYSFAKALESCIKRKSIGLALAISLGDRYDLLNEIRDQIQSDKFKIRKSGSRIFSEKWRCYEDGKITFVNGEGILDEKQIVEFADLLAKSHSFSDKIICLRTTGTSSEEMYKYILMSGESIKLDAVKLREKIKEFTEKQGLSIKYCSPTRYYNDRKNINIEVIVPVNKLEVFLSNIKKIILDVNTP</sequence>
<evidence type="ECO:0008006" key="3">
    <source>
        <dbReference type="Google" id="ProtNLM"/>
    </source>
</evidence>
<dbReference type="SUPFAM" id="SSF64182">
    <property type="entry name" value="DHH phosphoesterases"/>
    <property type="match status" value="1"/>
</dbReference>
<dbReference type="RefSeq" id="WP_134483163.1">
    <property type="nucleotide sequence ID" value="NZ_LR216287.1"/>
</dbReference>
<dbReference type="GeneID" id="39420376"/>
<reference evidence="1 2" key="1">
    <citation type="submission" date="2019-02" db="EMBL/GenBank/DDBJ databases">
        <authorList>
            <person name="Lehtovirta-Morley E L."/>
        </authorList>
    </citation>
    <scope>NUCLEOTIDE SEQUENCE [LARGE SCALE GENOMIC DNA]</scope>
    <source>
        <strain evidence="1">NFRAN1</strain>
    </source>
</reference>
<dbReference type="Proteomes" id="UP000294299">
    <property type="component" value="Chromosome NFRAN"/>
</dbReference>
<accession>A0A484IB23</accession>
<protein>
    <recommendedName>
        <fullName evidence="3">DHH family protein</fullName>
    </recommendedName>
</protein>
<dbReference type="EMBL" id="LR216287">
    <property type="protein sequence ID" value="VFJ13225.1"/>
    <property type="molecule type" value="Genomic_DNA"/>
</dbReference>
<name>A0A484IB23_9ARCH</name>
<organism evidence="1 2">
    <name type="scientific">Candidatus Nitrosocosmicus franklandianus</name>
    <dbReference type="NCBI Taxonomy" id="1798806"/>
    <lineage>
        <taxon>Archaea</taxon>
        <taxon>Nitrososphaerota</taxon>
        <taxon>Nitrososphaeria</taxon>
        <taxon>Nitrososphaerales</taxon>
        <taxon>Nitrososphaeraceae</taxon>
        <taxon>Candidatus Nitrosocosmicus</taxon>
    </lineage>
</organism>
<keyword evidence="2" id="KW-1185">Reference proteome</keyword>